<dbReference type="InterPro" id="IPR051122">
    <property type="entry name" value="SDR_DHRS6-like"/>
</dbReference>
<dbReference type="PRINTS" id="PR00081">
    <property type="entry name" value="GDHRDH"/>
</dbReference>
<proteinExistence type="inferred from homology"/>
<evidence type="ECO:0000256" key="3">
    <source>
        <dbReference type="ARBA" id="ARBA00023002"/>
    </source>
</evidence>
<gene>
    <name evidence="4" type="ORF">TRICI_000932</name>
</gene>
<dbReference type="InterPro" id="IPR002347">
    <property type="entry name" value="SDR_fam"/>
</dbReference>
<dbReference type="InterPro" id="IPR057571">
    <property type="entry name" value="SDR_PhqE-like"/>
</dbReference>
<name>A0A642VCR2_9ASCO</name>
<dbReference type="Pfam" id="PF23441">
    <property type="entry name" value="SDR"/>
    <property type="match status" value="1"/>
</dbReference>
<keyword evidence="3" id="KW-0560">Oxidoreductase</keyword>
<dbReference type="Gene3D" id="3.40.50.720">
    <property type="entry name" value="NAD(P)-binding Rossmann-like Domain"/>
    <property type="match status" value="1"/>
</dbReference>
<evidence type="ECO:0000313" key="5">
    <source>
        <dbReference type="Proteomes" id="UP000761534"/>
    </source>
</evidence>
<dbReference type="PROSITE" id="PS51257">
    <property type="entry name" value="PROKAR_LIPOPROTEIN"/>
    <property type="match status" value="1"/>
</dbReference>
<comment type="similarity">
    <text evidence="1">Belongs to the short-chain dehydrogenases/reductases (SDR) family.</text>
</comment>
<dbReference type="EMBL" id="SWFS01000077">
    <property type="protein sequence ID" value="KAA8916965.1"/>
    <property type="molecule type" value="Genomic_DNA"/>
</dbReference>
<accession>A0A642VCR2</accession>
<evidence type="ECO:0000313" key="4">
    <source>
        <dbReference type="EMBL" id="KAA8916965.1"/>
    </source>
</evidence>
<dbReference type="OrthoDB" id="294295at2759"/>
<organism evidence="4 5">
    <name type="scientific">Trichomonascus ciferrii</name>
    <dbReference type="NCBI Taxonomy" id="44093"/>
    <lineage>
        <taxon>Eukaryota</taxon>
        <taxon>Fungi</taxon>
        <taxon>Dikarya</taxon>
        <taxon>Ascomycota</taxon>
        <taxon>Saccharomycotina</taxon>
        <taxon>Dipodascomycetes</taxon>
        <taxon>Dipodascales</taxon>
        <taxon>Trichomonascaceae</taxon>
        <taxon>Trichomonascus</taxon>
        <taxon>Trichomonascus ciferrii complex</taxon>
    </lineage>
</organism>
<dbReference type="SUPFAM" id="SSF51735">
    <property type="entry name" value="NAD(P)-binding Rossmann-fold domains"/>
    <property type="match status" value="1"/>
</dbReference>
<evidence type="ECO:0000256" key="1">
    <source>
        <dbReference type="ARBA" id="ARBA00006484"/>
    </source>
</evidence>
<protein>
    <submittedName>
        <fullName evidence="4">Uncharacterized protein</fullName>
    </submittedName>
</protein>
<dbReference type="PANTHER" id="PTHR43477:SF1">
    <property type="entry name" value="DIHYDROANTICAPSIN 7-DEHYDROGENASE"/>
    <property type="match status" value="1"/>
</dbReference>
<comment type="caution">
    <text evidence="4">The sequence shown here is derived from an EMBL/GenBank/DDBJ whole genome shotgun (WGS) entry which is preliminary data.</text>
</comment>
<dbReference type="VEuPathDB" id="FungiDB:TRICI_000932"/>
<dbReference type="GO" id="GO:0016491">
    <property type="term" value="F:oxidoreductase activity"/>
    <property type="evidence" value="ECO:0007669"/>
    <property type="project" value="UniProtKB-KW"/>
</dbReference>
<keyword evidence="2" id="KW-0521">NADP</keyword>
<dbReference type="PANTHER" id="PTHR43477">
    <property type="entry name" value="DIHYDROANTICAPSIN 7-DEHYDROGENASE"/>
    <property type="match status" value="1"/>
</dbReference>
<dbReference type="AlphaFoldDB" id="A0A642VCR2"/>
<evidence type="ECO:0000256" key="2">
    <source>
        <dbReference type="ARBA" id="ARBA00022857"/>
    </source>
</evidence>
<dbReference type="InterPro" id="IPR036291">
    <property type="entry name" value="NAD(P)-bd_dom_sf"/>
</dbReference>
<sequence length="258" mass="27281">MAEGKFLKKLVDKTVLVIGGSSGVGFSVACGAIEHGARVVIASSKQEKLDRALATLKDRYPDGVVSSQVCDLGDGSKMEHNLTALFESVGRPVDHIVYTAGDIAEVTPLSQISVDGINKLQTVSYFGPMMVGKLASKYMAFSDSSSIILTTGVSSQRPSPEMAVLASVGAAVEGLTRGLAAALAPIRVNCVSLGAIRTERYDEIPTEYIDKVMEGFVKETFLNRAGNPDEVAEVYLSYMKSTYSTGTITAADGGKLIK</sequence>
<reference evidence="4" key="1">
    <citation type="journal article" date="2019" name="G3 (Bethesda)">
        <title>Genome Assemblies of Two Rare Opportunistic Yeast Pathogens: Diutina rugosa (syn. Candida rugosa) and Trichomonascus ciferrii (syn. Candida ciferrii).</title>
        <authorList>
            <person name="Mixao V."/>
            <person name="Saus E."/>
            <person name="Hansen A.P."/>
            <person name="Lass-Florl C."/>
            <person name="Gabaldon T."/>
        </authorList>
    </citation>
    <scope>NUCLEOTIDE SEQUENCE</scope>
    <source>
        <strain evidence="4">CBS 4856</strain>
    </source>
</reference>
<keyword evidence="5" id="KW-1185">Reference proteome</keyword>
<dbReference type="Proteomes" id="UP000761534">
    <property type="component" value="Unassembled WGS sequence"/>
</dbReference>
<dbReference type="CDD" id="cd05233">
    <property type="entry name" value="SDR_c"/>
    <property type="match status" value="1"/>
</dbReference>